<evidence type="ECO:0000256" key="4">
    <source>
        <dbReference type="ARBA" id="ARBA00022692"/>
    </source>
</evidence>
<dbReference type="InterPro" id="IPR027417">
    <property type="entry name" value="P-loop_NTPase"/>
</dbReference>
<evidence type="ECO:0000256" key="7">
    <source>
        <dbReference type="ARBA" id="ARBA00022840"/>
    </source>
</evidence>
<keyword evidence="13" id="KW-1185">Reference proteome</keyword>
<dbReference type="PROSITE" id="PS00211">
    <property type="entry name" value="ABC_TRANSPORTER_1"/>
    <property type="match status" value="1"/>
</dbReference>
<dbReference type="Gene3D" id="3.40.50.300">
    <property type="entry name" value="P-loop containing nucleotide triphosphate hydrolases"/>
    <property type="match status" value="2"/>
</dbReference>
<dbReference type="RefSeq" id="XP_001023506.2">
    <property type="nucleotide sequence ID" value="XM_001023506.2"/>
</dbReference>
<dbReference type="FunFam" id="3.40.50.300:FF:001253">
    <property type="entry name" value="ATP-binding cassette protein subfamily A, member 10"/>
    <property type="match status" value="1"/>
</dbReference>
<gene>
    <name evidence="12" type="ORF">TTHERM_00535970</name>
</gene>
<dbReference type="CDD" id="cd03263">
    <property type="entry name" value="ABC_subfamily_A"/>
    <property type="match status" value="2"/>
</dbReference>
<dbReference type="InterPro" id="IPR017871">
    <property type="entry name" value="ABC_transporter-like_CS"/>
</dbReference>
<dbReference type="InterPro" id="IPR003439">
    <property type="entry name" value="ABC_transporter-like_ATP-bd"/>
</dbReference>
<organism evidence="12 13">
    <name type="scientific">Tetrahymena thermophila (strain SB210)</name>
    <dbReference type="NCBI Taxonomy" id="312017"/>
    <lineage>
        <taxon>Eukaryota</taxon>
        <taxon>Sar</taxon>
        <taxon>Alveolata</taxon>
        <taxon>Ciliophora</taxon>
        <taxon>Intramacronucleata</taxon>
        <taxon>Oligohymenophorea</taxon>
        <taxon>Hymenostomatida</taxon>
        <taxon>Tetrahymenina</taxon>
        <taxon>Tetrahymenidae</taxon>
        <taxon>Tetrahymena</taxon>
    </lineage>
</organism>
<proteinExistence type="inferred from homology"/>
<keyword evidence="9 10" id="KW-0472">Membrane</keyword>
<comment type="subcellular location">
    <subcellularLocation>
        <location evidence="1">Membrane</location>
        <topology evidence="1">Multi-pass membrane protein</topology>
    </subcellularLocation>
</comment>
<keyword evidence="3" id="KW-0813">Transport</keyword>
<evidence type="ECO:0000313" key="12">
    <source>
        <dbReference type="EMBL" id="EAS03261.2"/>
    </source>
</evidence>
<evidence type="ECO:0000313" key="13">
    <source>
        <dbReference type="Proteomes" id="UP000009168"/>
    </source>
</evidence>
<dbReference type="Proteomes" id="UP000009168">
    <property type="component" value="Unassembled WGS sequence"/>
</dbReference>
<dbReference type="SUPFAM" id="SSF52540">
    <property type="entry name" value="P-loop containing nucleoside triphosphate hydrolases"/>
    <property type="match status" value="2"/>
</dbReference>
<feature type="transmembrane region" description="Helical" evidence="10">
    <location>
        <begin position="23"/>
        <end position="41"/>
    </location>
</feature>
<evidence type="ECO:0000256" key="8">
    <source>
        <dbReference type="ARBA" id="ARBA00022989"/>
    </source>
</evidence>
<dbReference type="PANTHER" id="PTHR19229">
    <property type="entry name" value="ATP-BINDING CASSETTE TRANSPORTER SUBFAMILY A ABCA"/>
    <property type="match status" value="1"/>
</dbReference>
<evidence type="ECO:0000256" key="2">
    <source>
        <dbReference type="ARBA" id="ARBA00008869"/>
    </source>
</evidence>
<dbReference type="SMART" id="SM00382">
    <property type="entry name" value="AAA"/>
    <property type="match status" value="2"/>
</dbReference>
<feature type="transmembrane region" description="Helical" evidence="10">
    <location>
        <begin position="212"/>
        <end position="236"/>
    </location>
</feature>
<evidence type="ECO:0000256" key="9">
    <source>
        <dbReference type="ARBA" id="ARBA00023136"/>
    </source>
</evidence>
<feature type="transmembrane region" description="Helical" evidence="10">
    <location>
        <begin position="812"/>
        <end position="837"/>
    </location>
</feature>
<dbReference type="GO" id="GO:0016887">
    <property type="term" value="F:ATP hydrolysis activity"/>
    <property type="evidence" value="ECO:0007669"/>
    <property type="project" value="InterPro"/>
</dbReference>
<dbReference type="Pfam" id="PF00005">
    <property type="entry name" value="ABC_tran"/>
    <property type="match status" value="2"/>
</dbReference>
<feature type="transmembrane region" description="Helical" evidence="10">
    <location>
        <begin position="184"/>
        <end position="200"/>
    </location>
</feature>
<dbReference type="EMBL" id="GG662495">
    <property type="protein sequence ID" value="EAS03261.2"/>
    <property type="molecule type" value="Genomic_DNA"/>
</dbReference>
<evidence type="ECO:0000256" key="6">
    <source>
        <dbReference type="ARBA" id="ARBA00022741"/>
    </source>
</evidence>
<dbReference type="FunFam" id="3.40.50.300:FF:000335">
    <property type="entry name" value="ATP binding cassette subfamily A member 5"/>
    <property type="match status" value="1"/>
</dbReference>
<name>I7MLX8_TETTS</name>
<feature type="transmembrane region" description="Helical" evidence="10">
    <location>
        <begin position="694"/>
        <end position="714"/>
    </location>
</feature>
<reference evidence="13" key="1">
    <citation type="journal article" date="2006" name="PLoS Biol.">
        <title>Macronuclear genome sequence of the ciliate Tetrahymena thermophila, a model eukaryote.</title>
        <authorList>
            <person name="Eisen J.A."/>
            <person name="Coyne R.S."/>
            <person name="Wu M."/>
            <person name="Wu D."/>
            <person name="Thiagarajan M."/>
            <person name="Wortman J.R."/>
            <person name="Badger J.H."/>
            <person name="Ren Q."/>
            <person name="Amedeo P."/>
            <person name="Jones K.M."/>
            <person name="Tallon L.J."/>
            <person name="Delcher A.L."/>
            <person name="Salzberg S.L."/>
            <person name="Silva J.C."/>
            <person name="Haas B.J."/>
            <person name="Majoros W.H."/>
            <person name="Farzad M."/>
            <person name="Carlton J.M."/>
            <person name="Smith R.K. Jr."/>
            <person name="Garg J."/>
            <person name="Pearlman R.E."/>
            <person name="Karrer K.M."/>
            <person name="Sun L."/>
            <person name="Manning G."/>
            <person name="Elde N.C."/>
            <person name="Turkewitz A.P."/>
            <person name="Asai D.J."/>
            <person name="Wilkes D.E."/>
            <person name="Wang Y."/>
            <person name="Cai H."/>
            <person name="Collins K."/>
            <person name="Stewart B.A."/>
            <person name="Lee S.R."/>
            <person name="Wilamowska K."/>
            <person name="Weinberg Z."/>
            <person name="Ruzzo W.L."/>
            <person name="Wloga D."/>
            <person name="Gaertig J."/>
            <person name="Frankel J."/>
            <person name="Tsao C.-C."/>
            <person name="Gorovsky M.A."/>
            <person name="Keeling P.J."/>
            <person name="Waller R.F."/>
            <person name="Patron N.J."/>
            <person name="Cherry J.M."/>
            <person name="Stover N.A."/>
            <person name="Krieger C.J."/>
            <person name="del Toro C."/>
            <person name="Ryder H.F."/>
            <person name="Williamson S.C."/>
            <person name="Barbeau R.A."/>
            <person name="Hamilton E.P."/>
            <person name="Orias E."/>
        </authorList>
    </citation>
    <scope>NUCLEOTIDE SEQUENCE [LARGE SCALE GENOMIC DNA]</scope>
    <source>
        <strain evidence="13">SB210</strain>
    </source>
</reference>
<comment type="similarity">
    <text evidence="2">Belongs to the ABC transporter superfamily. ABCA family.</text>
</comment>
<dbReference type="PROSITE" id="PS50893">
    <property type="entry name" value="ABC_TRANSPORTER_2"/>
    <property type="match status" value="2"/>
</dbReference>
<sequence>MLVEQVKVVLKKNFLLSIRSKEILADIFFPLVVGLVVSYVTNELNKVILGIPFTSFTRSIVYQFVHDKAERMKEIQKIMGLRTTSYNVSWLFYYYLRGFIACLFFLIPAAANGVLTVEGFDWVSASIMYISNMYMNIHFAFFISSFFSRPRLAAELYMLLSVIMTLFFYAAFDENIGQDNSLMLLLAFVFPQSAMMWAWLSNGWQQSTQILYFTFEEGMMVINVMSVFYLISFLYFDQIIQTEFGTSKSPFFFITELFQKSSIKGRVYSLFEKELESQDLSQAHYKEEVDTTKYKSSVQIKELSKKFGSFQAVQDLNLTLFEKQIFCLLGHNGAGKTTTISLLTGLIKKTSGRVKIYDKDQDEDFEQIRSYIGLCTQKDALYDQLTIEEHLAYIGELKGKYGDELKKDIENVIMKCALDLQRGKQAQNLSGGNKRKLSMAMALIGGSKVIFLDEPTSGLDSLSRIQIRDIINDMRDAERTIVLTTHHLEEVEELADRTAIMARGQLLAVGSNHFIKQKFGIGYHLTLSKKSQIQMNEEQAQQNELNLAGREGYEKYEANKFLSAERCEQLKQVVFQLIPNAKYNPQSAKGTVAMTLPFDAKNKFVELFKTLEKDFEDVQIMFEMNTLEDAFINIGMDEQKYLNVDNKASKEQEKFTDFNNIQAPECLNRAPRFLFFNQLWALFLRRMYVSFRSVAMIFTFLFPLLTQIGGVILTKQAFKDFDGSDENRDFGQLSLNAAFQLLSYCLTMTGIAASPVIDNESKLRYALTVMGCRNITYWLGAFVFDSLIMLFMFAIFYFLVPFFDIPGLQNNLGGISQVIIISIFCFIGFSYLCSFIYSRSRWVYLTYPWLIFFVFFAGFQALFLYEKTTSPFLRWVYCLISPFLNMSNGMIVLALETYFGGNTSSYSPFWVSMFPDEFADHTLYMKILIGQAFLYITLAISVDYLIQQMPNKSIRKEDYSQLEREQVVANQEIIEEDQRVANPYCQDKIKVSKLYKTYYPGGKPFTAIQNNSFGVHNGEVMGLLGPNGAGKSTTFNIITSLLQKSSGSVQLKGVEVKSGVMDVYQDVGICPQFDSVYENLSVEDHLNLFGRMKGLYGRDLTDSVNYFIKIMQLEDYRKRAAGKLSGGNKRKLCVTIALIGGPDMQFFDEPSSGVDPIARRFLWNTLKMSLQKRNSAIVLTTHSMHEAETLCTKIGILVNGKFQCMGSPDFLKKKYGDGYRLIIKLKDEANANFVHEQISQTLPQAKKIVNFDGQNVIYQIEYDNFSFYTVYSLLDKLSTTPSKVVALDKNQLNQSMRQSAGNNSINLNQDIEQQNNYLVHRSSIERNNKCVVDSFQITESTLEQIFIQFSQHQAVKDEETENKVKRRKFLCF</sequence>
<feature type="transmembrane region" description="Helical" evidence="10">
    <location>
        <begin position="127"/>
        <end position="147"/>
    </location>
</feature>
<feature type="domain" description="ABC transporter" evidence="11">
    <location>
        <begin position="298"/>
        <end position="528"/>
    </location>
</feature>
<feature type="transmembrane region" description="Helical" evidence="10">
    <location>
        <begin position="923"/>
        <end position="946"/>
    </location>
</feature>
<protein>
    <submittedName>
        <fullName evidence="12">Transporter family ABC domain protein</fullName>
    </submittedName>
</protein>
<feature type="transmembrane region" description="Helical" evidence="10">
    <location>
        <begin position="777"/>
        <end position="800"/>
    </location>
</feature>
<keyword evidence="6" id="KW-0547">Nucleotide-binding</keyword>
<evidence type="ECO:0000256" key="10">
    <source>
        <dbReference type="SAM" id="Phobius"/>
    </source>
</evidence>
<dbReference type="GO" id="GO:0140359">
    <property type="term" value="F:ABC-type transporter activity"/>
    <property type="evidence" value="ECO:0007669"/>
    <property type="project" value="InterPro"/>
</dbReference>
<keyword evidence="7" id="KW-0067">ATP-binding</keyword>
<dbReference type="GO" id="GO:0005319">
    <property type="term" value="F:lipid transporter activity"/>
    <property type="evidence" value="ECO:0007669"/>
    <property type="project" value="TreeGrafter"/>
</dbReference>
<dbReference type="InterPro" id="IPR013525">
    <property type="entry name" value="ABC2_TM"/>
</dbReference>
<dbReference type="GO" id="GO:0005524">
    <property type="term" value="F:ATP binding"/>
    <property type="evidence" value="ECO:0007669"/>
    <property type="project" value="UniProtKB-KW"/>
</dbReference>
<evidence type="ECO:0000256" key="3">
    <source>
        <dbReference type="ARBA" id="ARBA00022448"/>
    </source>
</evidence>
<feature type="transmembrane region" description="Helical" evidence="10">
    <location>
        <begin position="86"/>
        <end position="107"/>
    </location>
</feature>
<dbReference type="eggNOG" id="KOG0059">
    <property type="taxonomic scope" value="Eukaryota"/>
</dbReference>
<dbReference type="InterPro" id="IPR003593">
    <property type="entry name" value="AAA+_ATPase"/>
</dbReference>
<dbReference type="KEGG" id="tet:TTHERM_00535970"/>
<dbReference type="GO" id="GO:0016020">
    <property type="term" value="C:membrane"/>
    <property type="evidence" value="ECO:0007669"/>
    <property type="project" value="UniProtKB-SubCell"/>
</dbReference>
<evidence type="ECO:0000256" key="5">
    <source>
        <dbReference type="ARBA" id="ARBA00022737"/>
    </source>
</evidence>
<dbReference type="OrthoDB" id="8061355at2759"/>
<keyword evidence="4 10" id="KW-0812">Transmembrane</keyword>
<dbReference type="Pfam" id="PF12698">
    <property type="entry name" value="ABC2_membrane_3"/>
    <property type="match status" value="1"/>
</dbReference>
<keyword evidence="8 10" id="KW-1133">Transmembrane helix</keyword>
<dbReference type="GeneID" id="7826603"/>
<dbReference type="PANTHER" id="PTHR19229:SF36">
    <property type="entry name" value="ATP-BINDING CASSETTE SUB-FAMILY A MEMBER 2"/>
    <property type="match status" value="1"/>
</dbReference>
<accession>I7MLX8</accession>
<feature type="transmembrane region" description="Helical" evidence="10">
    <location>
        <begin position="843"/>
        <end position="865"/>
    </location>
</feature>
<feature type="transmembrane region" description="Helical" evidence="10">
    <location>
        <begin position="872"/>
        <end position="895"/>
    </location>
</feature>
<evidence type="ECO:0000256" key="1">
    <source>
        <dbReference type="ARBA" id="ARBA00004141"/>
    </source>
</evidence>
<feature type="transmembrane region" description="Helical" evidence="10">
    <location>
        <begin position="154"/>
        <end position="172"/>
    </location>
</feature>
<feature type="domain" description="ABC transporter" evidence="11">
    <location>
        <begin position="989"/>
        <end position="1224"/>
    </location>
</feature>
<dbReference type="InterPro" id="IPR026082">
    <property type="entry name" value="ABCA"/>
</dbReference>
<dbReference type="InParanoid" id="I7MLX8"/>
<keyword evidence="5" id="KW-0677">Repeat</keyword>
<evidence type="ECO:0000259" key="11">
    <source>
        <dbReference type="PROSITE" id="PS50893"/>
    </source>
</evidence>